<comment type="caution">
    <text evidence="3">The sequence shown here is derived from an EMBL/GenBank/DDBJ whole genome shotgun (WGS) entry which is preliminary data.</text>
</comment>
<evidence type="ECO:0008006" key="5">
    <source>
        <dbReference type="Google" id="ProtNLM"/>
    </source>
</evidence>
<proteinExistence type="inferred from homology"/>
<keyword evidence="4" id="KW-1185">Reference proteome</keyword>
<dbReference type="PANTHER" id="PTHR43180:SF33">
    <property type="entry name" value="15-HYDROXYPROSTAGLANDIN DEHYDROGENASE [NAD(+)]-LIKE"/>
    <property type="match status" value="1"/>
</dbReference>
<protein>
    <recommendedName>
        <fullName evidence="5">NAD(P)-binding protein</fullName>
    </recommendedName>
</protein>
<dbReference type="SUPFAM" id="SSF51735">
    <property type="entry name" value="NAD(P)-binding Rossmann-fold domains"/>
    <property type="match status" value="1"/>
</dbReference>
<evidence type="ECO:0000256" key="2">
    <source>
        <dbReference type="ARBA" id="ARBA00023002"/>
    </source>
</evidence>
<comment type="similarity">
    <text evidence="1">Belongs to the short-chain dehydrogenases/reductases (SDR) family.</text>
</comment>
<dbReference type="GeneID" id="96008146"/>
<dbReference type="PRINTS" id="PR00081">
    <property type="entry name" value="GDHRDH"/>
</dbReference>
<organism evidence="3 4">
    <name type="scientific">Cladosporium halotolerans</name>
    <dbReference type="NCBI Taxonomy" id="1052096"/>
    <lineage>
        <taxon>Eukaryota</taxon>
        <taxon>Fungi</taxon>
        <taxon>Dikarya</taxon>
        <taxon>Ascomycota</taxon>
        <taxon>Pezizomycotina</taxon>
        <taxon>Dothideomycetes</taxon>
        <taxon>Dothideomycetidae</taxon>
        <taxon>Cladosporiales</taxon>
        <taxon>Cladosporiaceae</taxon>
        <taxon>Cladosporium</taxon>
    </lineage>
</organism>
<dbReference type="AlphaFoldDB" id="A0AB34KLW1"/>
<dbReference type="Proteomes" id="UP000803884">
    <property type="component" value="Unassembled WGS sequence"/>
</dbReference>
<evidence type="ECO:0000313" key="3">
    <source>
        <dbReference type="EMBL" id="KAL1584253.1"/>
    </source>
</evidence>
<dbReference type="InterPro" id="IPR002347">
    <property type="entry name" value="SDR_fam"/>
</dbReference>
<accession>A0AB34KLW1</accession>
<keyword evidence="2" id="KW-0560">Oxidoreductase</keyword>
<dbReference type="GO" id="GO:0016491">
    <property type="term" value="F:oxidoreductase activity"/>
    <property type="evidence" value="ECO:0007669"/>
    <property type="project" value="UniProtKB-KW"/>
</dbReference>
<sequence length="338" mass="36177">MVVQNTGRLSGEAMNEFLSAQRSLAIGFPNPNGDATQSLKGKTLLVTGGASGLGESFVKAFAEYPGTAVIIADLNSDRGEELAKTLNSGECAAKFIQVDVTNWDSVTELFRMALTWLRTLDNKRTIDHVVCSAGIESEELDLTPEHPDDFLERNAPSKPPKSLSINVSVIGSLYTVSAAMKYGLGLHLADKGDKSITLLSSLAGYSGMSLRSDYTASKWGVRGLFRSLLDDAKSASCPVRVNLVAPYFVPKPLTAHRVPQLQQIGIKFAALEDVQAAVLRFMSDESVHGRAVGIWQGGPVDLGDDLGGEFGSAALRKGIEDGALVRGSAHVSKRRERL</sequence>
<dbReference type="EMBL" id="JAAQHG020000027">
    <property type="protein sequence ID" value="KAL1584253.1"/>
    <property type="molecule type" value="Genomic_DNA"/>
</dbReference>
<evidence type="ECO:0000313" key="4">
    <source>
        <dbReference type="Proteomes" id="UP000803884"/>
    </source>
</evidence>
<dbReference type="InterPro" id="IPR036291">
    <property type="entry name" value="NAD(P)-bd_dom_sf"/>
</dbReference>
<reference evidence="3 4" key="1">
    <citation type="journal article" date="2020" name="Microbiol. Resour. Announc.">
        <title>Draft Genome Sequence of a Cladosporium Species Isolated from the Mesophotic Ascidian Didemnum maculosum.</title>
        <authorList>
            <person name="Gioti A."/>
            <person name="Siaperas R."/>
            <person name="Nikolaivits E."/>
            <person name="Le Goff G."/>
            <person name="Ouazzani J."/>
            <person name="Kotoulas G."/>
            <person name="Topakas E."/>
        </authorList>
    </citation>
    <scope>NUCLEOTIDE SEQUENCE [LARGE SCALE GENOMIC DNA]</scope>
    <source>
        <strain evidence="3 4">TM138-S3</strain>
    </source>
</reference>
<evidence type="ECO:0000256" key="1">
    <source>
        <dbReference type="ARBA" id="ARBA00006484"/>
    </source>
</evidence>
<dbReference type="PANTHER" id="PTHR43180">
    <property type="entry name" value="3-OXOACYL-(ACYL-CARRIER-PROTEIN) REDUCTASE (AFU_ORTHOLOGUE AFUA_6G11210)"/>
    <property type="match status" value="1"/>
</dbReference>
<dbReference type="RefSeq" id="XP_069227359.1">
    <property type="nucleotide sequence ID" value="XM_069375308.1"/>
</dbReference>
<dbReference type="Gene3D" id="3.40.50.720">
    <property type="entry name" value="NAD(P)-binding Rossmann-like Domain"/>
    <property type="match status" value="1"/>
</dbReference>
<gene>
    <name evidence="3" type="ORF">WHR41_06703</name>
</gene>
<name>A0AB34KLW1_9PEZI</name>
<dbReference type="Pfam" id="PF00106">
    <property type="entry name" value="adh_short"/>
    <property type="match status" value="1"/>
</dbReference>